<sequence length="142" mass="16666">MNFLAMREHSAKELKEKLGRKYSAWPQLLDAVIQALIEQNLQSDERFATAFIAMRQRQGKGSQLIRLELRERGISAELINACVDELDTQWQSLAYDARRKRFGNEMPQDQRERARQMRFLQARGFASRHIQQAFNTVDTDYC</sequence>
<reference evidence="9" key="1">
    <citation type="submission" date="2017-05" db="EMBL/GenBank/DDBJ databases">
        <authorList>
            <person name="Barney B.M."/>
        </authorList>
    </citation>
    <scope>NUCLEOTIDE SEQUENCE [LARGE SCALE GENOMIC DNA]</scope>
    <source>
        <strain evidence="9">PSBB022</strain>
    </source>
</reference>
<dbReference type="InterPro" id="IPR036388">
    <property type="entry name" value="WH-like_DNA-bd_sf"/>
</dbReference>
<gene>
    <name evidence="5" type="primary">recX</name>
    <name evidence="8" type="ORF">CBP51_02030</name>
</gene>
<dbReference type="EMBL" id="NHNI01000001">
    <property type="protein sequence ID" value="OZY87904.1"/>
    <property type="molecule type" value="Genomic_DNA"/>
</dbReference>
<comment type="caution">
    <text evidence="8">The sequence shown here is derived from an EMBL/GenBank/DDBJ whole genome shotgun (WGS) entry which is preliminary data.</text>
</comment>
<dbReference type="AlphaFoldDB" id="A0A266QDE4"/>
<dbReference type="PANTHER" id="PTHR33602">
    <property type="entry name" value="REGULATORY PROTEIN RECX FAMILY PROTEIN"/>
    <property type="match status" value="1"/>
</dbReference>
<keyword evidence="4 5" id="KW-0963">Cytoplasm</keyword>
<evidence type="ECO:0000256" key="3">
    <source>
        <dbReference type="ARBA" id="ARBA00018111"/>
    </source>
</evidence>
<feature type="domain" description="RecX second three-helical" evidence="6">
    <location>
        <begin position="43"/>
        <end position="81"/>
    </location>
</feature>
<dbReference type="Gene3D" id="1.10.10.10">
    <property type="entry name" value="Winged helix-like DNA-binding domain superfamily/Winged helix DNA-binding domain"/>
    <property type="match status" value="3"/>
</dbReference>
<accession>A0A266QDE4</accession>
<evidence type="ECO:0000259" key="6">
    <source>
        <dbReference type="Pfam" id="PF02631"/>
    </source>
</evidence>
<dbReference type="Pfam" id="PF02631">
    <property type="entry name" value="RecX_HTH2"/>
    <property type="match status" value="1"/>
</dbReference>
<dbReference type="GO" id="GO:0006282">
    <property type="term" value="P:regulation of DNA repair"/>
    <property type="evidence" value="ECO:0007669"/>
    <property type="project" value="UniProtKB-UniRule"/>
</dbReference>
<evidence type="ECO:0000313" key="9">
    <source>
        <dbReference type="Proteomes" id="UP000216101"/>
    </source>
</evidence>
<evidence type="ECO:0000259" key="7">
    <source>
        <dbReference type="Pfam" id="PF21981"/>
    </source>
</evidence>
<evidence type="ECO:0000256" key="5">
    <source>
        <dbReference type="HAMAP-Rule" id="MF_01114"/>
    </source>
</evidence>
<dbReference type="InterPro" id="IPR053924">
    <property type="entry name" value="RecX_HTH_2nd"/>
</dbReference>
<keyword evidence="9" id="KW-1185">Reference proteome</keyword>
<evidence type="ECO:0000313" key="8">
    <source>
        <dbReference type="EMBL" id="OZY87904.1"/>
    </source>
</evidence>
<organism evidence="8 9">
    <name type="scientific">Cellvibrio mixtus</name>
    <dbReference type="NCBI Taxonomy" id="39650"/>
    <lineage>
        <taxon>Bacteria</taxon>
        <taxon>Pseudomonadati</taxon>
        <taxon>Pseudomonadota</taxon>
        <taxon>Gammaproteobacteria</taxon>
        <taxon>Cellvibrionales</taxon>
        <taxon>Cellvibrionaceae</taxon>
        <taxon>Cellvibrio</taxon>
    </lineage>
</organism>
<protein>
    <recommendedName>
        <fullName evidence="3 5">Regulatory protein RecX</fullName>
    </recommendedName>
</protein>
<proteinExistence type="inferred from homology"/>
<dbReference type="InterPro" id="IPR053925">
    <property type="entry name" value="RecX_HTH_3rd"/>
</dbReference>
<feature type="domain" description="RecX third three-helical" evidence="7">
    <location>
        <begin position="89"/>
        <end position="133"/>
    </location>
</feature>
<dbReference type="HAMAP" id="MF_01114">
    <property type="entry name" value="RecX"/>
    <property type="match status" value="1"/>
</dbReference>
<comment type="similarity">
    <text evidence="2 5">Belongs to the RecX family.</text>
</comment>
<evidence type="ECO:0000256" key="1">
    <source>
        <dbReference type="ARBA" id="ARBA00004496"/>
    </source>
</evidence>
<dbReference type="Pfam" id="PF21981">
    <property type="entry name" value="RecX_HTH3"/>
    <property type="match status" value="1"/>
</dbReference>
<dbReference type="InterPro" id="IPR003783">
    <property type="entry name" value="Regulatory_RecX"/>
</dbReference>
<dbReference type="GO" id="GO:0005737">
    <property type="term" value="C:cytoplasm"/>
    <property type="evidence" value="ECO:0007669"/>
    <property type="project" value="UniProtKB-SubCell"/>
</dbReference>
<dbReference type="Proteomes" id="UP000216101">
    <property type="component" value="Unassembled WGS sequence"/>
</dbReference>
<comment type="function">
    <text evidence="5">Modulates RecA activity.</text>
</comment>
<evidence type="ECO:0000256" key="2">
    <source>
        <dbReference type="ARBA" id="ARBA00009695"/>
    </source>
</evidence>
<dbReference type="PANTHER" id="PTHR33602:SF1">
    <property type="entry name" value="REGULATORY PROTEIN RECX FAMILY PROTEIN"/>
    <property type="match status" value="1"/>
</dbReference>
<name>A0A266QDE4_9GAMM</name>
<comment type="subcellular location">
    <subcellularLocation>
        <location evidence="1 5">Cytoplasm</location>
    </subcellularLocation>
</comment>
<evidence type="ECO:0000256" key="4">
    <source>
        <dbReference type="ARBA" id="ARBA00022490"/>
    </source>
</evidence>